<comment type="function">
    <text evidence="3">Catalyzes the isomerization between 2-isopropylmalate and 3-isopropylmalate, via the formation of 2-isopropylmaleate.</text>
</comment>
<comment type="caution">
    <text evidence="16">The sequence shown here is derived from an EMBL/GenBank/DDBJ whole genome shotgun (WGS) entry which is preliminary data.</text>
</comment>
<dbReference type="InterPro" id="IPR036008">
    <property type="entry name" value="Aconitase_4Fe-4S_dom"/>
</dbReference>
<sequence length="469" mass="50375">MPGQSLFDKIWASHRIADLDAEGSSALLYIDRIMLHERTGGVALRSLSQRGLPVRSPRQVFATLDHIVDTFPGRSDMTLVPSGSEFIRTTREEARRAGIQLFDLDDERQGIVHVISPEQGIVLPGATLVCPDSHTCTQGAFGALAWGIGSSEAEHALATQALRVRKPRSMRVRFTGQRPHGVGAKDMALALIARDGADGGQRCVIEFEGEAVQSLDLAGRQTLCNMAVEYSAFGTLIAPDEQVFAALKGRPYAPQGALWERALASWRWLRSDPDARFDVERSLDVSGLAPMISWGTSPEHAAAIDGVVPEPSAQRSASRAEAAGRALAYMELTPGQRLAGLPITAAFIGSCTNGRLDDLRAAASLLRGRRVAPQVRAICVPGSTQVKRAAEAEGLDRVFTDAGFEWREAGCSMCFFAGGESFARAERVVSTTNRNFEGRQGPQVRTHLASPVTVAASALSGCLADPRSF</sequence>
<keyword evidence="17" id="KW-1185">Reference proteome</keyword>
<dbReference type="SUPFAM" id="SSF53732">
    <property type="entry name" value="Aconitase iron-sulfur domain"/>
    <property type="match status" value="1"/>
</dbReference>
<gene>
    <name evidence="16" type="ORF">QWJ38_08425</name>
</gene>
<keyword evidence="13" id="KW-0456">Lyase</keyword>
<comment type="subunit">
    <text evidence="5">Heterodimer of LeuC and LeuD.</text>
</comment>
<dbReference type="PRINTS" id="PR00415">
    <property type="entry name" value="ACONITASE"/>
</dbReference>
<evidence type="ECO:0000313" key="17">
    <source>
        <dbReference type="Proteomes" id="UP001228044"/>
    </source>
</evidence>
<dbReference type="Gene3D" id="3.30.499.10">
    <property type="entry name" value="Aconitase, domain 3"/>
    <property type="match status" value="2"/>
</dbReference>
<evidence type="ECO:0000256" key="7">
    <source>
        <dbReference type="ARBA" id="ARBA00022430"/>
    </source>
</evidence>
<comment type="pathway">
    <text evidence="4">Amino-acid biosynthesis; L-leucine biosynthesis; L-leucine from 3-methyl-2-oxobutanoate: step 2/4.</text>
</comment>
<dbReference type="NCBIfam" id="NF004016">
    <property type="entry name" value="PRK05478.1"/>
    <property type="match status" value="1"/>
</dbReference>
<evidence type="ECO:0000256" key="8">
    <source>
        <dbReference type="ARBA" id="ARBA00022485"/>
    </source>
</evidence>
<evidence type="ECO:0000256" key="13">
    <source>
        <dbReference type="ARBA" id="ARBA00023239"/>
    </source>
</evidence>
<dbReference type="Proteomes" id="UP001228044">
    <property type="component" value="Unassembled WGS sequence"/>
</dbReference>
<reference evidence="16 17" key="1">
    <citation type="submission" date="2023-06" db="EMBL/GenBank/DDBJ databases">
        <title>Pelomonas sp. PFR6 16S ribosomal RNA gene Genome sequencing and assembly.</title>
        <authorList>
            <person name="Woo H."/>
        </authorList>
    </citation>
    <scope>NUCLEOTIDE SEQUENCE [LARGE SCALE GENOMIC DNA]</scope>
    <source>
        <strain evidence="16 17">PFR6</strain>
    </source>
</reference>
<dbReference type="Pfam" id="PF00330">
    <property type="entry name" value="Aconitase"/>
    <property type="match status" value="1"/>
</dbReference>
<evidence type="ECO:0000259" key="15">
    <source>
        <dbReference type="Pfam" id="PF00330"/>
    </source>
</evidence>
<evidence type="ECO:0000256" key="11">
    <source>
        <dbReference type="ARBA" id="ARBA00023004"/>
    </source>
</evidence>
<dbReference type="EC" id="4.2.1.33" evidence="6"/>
<dbReference type="NCBIfam" id="NF009116">
    <property type="entry name" value="PRK12466.1"/>
    <property type="match status" value="1"/>
</dbReference>
<keyword evidence="12" id="KW-0411">Iron-sulfur</keyword>
<keyword evidence="8" id="KW-0004">4Fe-4S</keyword>
<evidence type="ECO:0000256" key="3">
    <source>
        <dbReference type="ARBA" id="ARBA00002695"/>
    </source>
</evidence>
<accession>A0ABT8DQQ9</accession>
<evidence type="ECO:0000256" key="4">
    <source>
        <dbReference type="ARBA" id="ARBA00004729"/>
    </source>
</evidence>
<evidence type="ECO:0000256" key="12">
    <source>
        <dbReference type="ARBA" id="ARBA00023014"/>
    </source>
</evidence>
<keyword evidence="9" id="KW-0028">Amino-acid biosynthesis</keyword>
<evidence type="ECO:0000256" key="5">
    <source>
        <dbReference type="ARBA" id="ARBA00011271"/>
    </source>
</evidence>
<comment type="cofactor">
    <cofactor evidence="2">
        <name>[4Fe-4S] cluster</name>
        <dbReference type="ChEBI" id="CHEBI:49883"/>
    </cofactor>
</comment>
<comment type="catalytic activity">
    <reaction evidence="1">
        <text>(2R,3S)-3-isopropylmalate = (2S)-2-isopropylmalate</text>
        <dbReference type="Rhea" id="RHEA:32287"/>
        <dbReference type="ChEBI" id="CHEBI:1178"/>
        <dbReference type="ChEBI" id="CHEBI:35121"/>
        <dbReference type="EC" id="4.2.1.33"/>
    </reaction>
</comment>
<dbReference type="InterPro" id="IPR001030">
    <property type="entry name" value="Acoase/IPM_deHydtase_lsu_aba"/>
</dbReference>
<evidence type="ECO:0000256" key="9">
    <source>
        <dbReference type="ARBA" id="ARBA00022605"/>
    </source>
</evidence>
<keyword evidence="10" id="KW-0479">Metal-binding</keyword>
<dbReference type="InterPro" id="IPR050067">
    <property type="entry name" value="IPM_dehydratase_rel_enz"/>
</dbReference>
<evidence type="ECO:0000256" key="2">
    <source>
        <dbReference type="ARBA" id="ARBA00001966"/>
    </source>
</evidence>
<keyword evidence="11" id="KW-0408">Iron</keyword>
<dbReference type="InterPro" id="IPR018136">
    <property type="entry name" value="Aconitase_4Fe-4S_BS"/>
</dbReference>
<dbReference type="PANTHER" id="PTHR43822">
    <property type="entry name" value="HOMOACONITASE, MITOCHONDRIAL-RELATED"/>
    <property type="match status" value="1"/>
</dbReference>
<keyword evidence="7" id="KW-0432">Leucine biosynthesis</keyword>
<name>A0ABT8DQQ9_9BURK</name>
<dbReference type="InterPro" id="IPR015931">
    <property type="entry name" value="Acnase/IPM_dHydase_lsu_aba_1/3"/>
</dbReference>
<evidence type="ECO:0000256" key="1">
    <source>
        <dbReference type="ARBA" id="ARBA00000491"/>
    </source>
</evidence>
<evidence type="ECO:0000313" key="16">
    <source>
        <dbReference type="EMBL" id="MDN3920298.1"/>
    </source>
</evidence>
<dbReference type="RefSeq" id="WP_290358603.1">
    <property type="nucleotide sequence ID" value="NZ_JAUHHC010000002.1"/>
</dbReference>
<evidence type="ECO:0000256" key="14">
    <source>
        <dbReference type="ARBA" id="ARBA00023304"/>
    </source>
</evidence>
<proteinExistence type="predicted"/>
<dbReference type="PROSITE" id="PS00450">
    <property type="entry name" value="ACONITASE_1"/>
    <property type="match status" value="1"/>
</dbReference>
<organism evidence="16 17">
    <name type="scientific">Roseateles violae</name>
    <dbReference type="NCBI Taxonomy" id="3058042"/>
    <lineage>
        <taxon>Bacteria</taxon>
        <taxon>Pseudomonadati</taxon>
        <taxon>Pseudomonadota</taxon>
        <taxon>Betaproteobacteria</taxon>
        <taxon>Burkholderiales</taxon>
        <taxon>Sphaerotilaceae</taxon>
        <taxon>Roseateles</taxon>
    </lineage>
</organism>
<evidence type="ECO:0000256" key="6">
    <source>
        <dbReference type="ARBA" id="ARBA00011998"/>
    </source>
</evidence>
<keyword evidence="14" id="KW-0100">Branched-chain amino acid biosynthesis</keyword>
<evidence type="ECO:0000256" key="10">
    <source>
        <dbReference type="ARBA" id="ARBA00022723"/>
    </source>
</evidence>
<feature type="domain" description="Aconitase/3-isopropylmalate dehydratase large subunit alpha/beta/alpha" evidence="15">
    <location>
        <begin position="8"/>
        <end position="461"/>
    </location>
</feature>
<dbReference type="EMBL" id="JAUHHC010000002">
    <property type="protein sequence ID" value="MDN3920298.1"/>
    <property type="molecule type" value="Genomic_DNA"/>
</dbReference>
<protein>
    <recommendedName>
        <fullName evidence="6">3-isopropylmalate dehydratase</fullName>
        <ecNumber evidence="6">4.2.1.33</ecNumber>
    </recommendedName>
</protein>
<dbReference type="PANTHER" id="PTHR43822:SF9">
    <property type="entry name" value="3-ISOPROPYLMALATE DEHYDRATASE"/>
    <property type="match status" value="1"/>
</dbReference>